<protein>
    <submittedName>
        <fullName evidence="1">Uncharacterized protein</fullName>
    </submittedName>
</protein>
<sequence length="55" mass="6123">MPAKAKTLLIWIVVIFLIYAIVSSPDRAANIVTAIWDFITNAFSSFGQFFANLTD</sequence>
<dbReference type="AlphaFoldDB" id="A0A1T5KQU8"/>
<accession>A0A1T5KQU8</accession>
<evidence type="ECO:0000313" key="1">
    <source>
        <dbReference type="EMBL" id="SKC66021.1"/>
    </source>
</evidence>
<evidence type="ECO:0000313" key="2">
    <source>
        <dbReference type="Proteomes" id="UP000189777"/>
    </source>
</evidence>
<dbReference type="Proteomes" id="UP000189777">
    <property type="component" value="Unassembled WGS sequence"/>
</dbReference>
<proteinExistence type="predicted"/>
<dbReference type="STRING" id="526729.SAMN04324258_2281"/>
<reference evidence="1 2" key="1">
    <citation type="submission" date="2017-02" db="EMBL/GenBank/DDBJ databases">
        <authorList>
            <person name="Peterson S.W."/>
        </authorList>
    </citation>
    <scope>NUCLEOTIDE SEQUENCE [LARGE SCALE GENOMIC DNA]</scope>
    <source>
        <strain evidence="1 2">DSM 21481</strain>
    </source>
</reference>
<name>A0A1T5KQU8_9MICO</name>
<organism evidence="1 2">
    <name type="scientific">Krasilnikoviella flava</name>
    <dbReference type="NCBI Taxonomy" id="526729"/>
    <lineage>
        <taxon>Bacteria</taxon>
        <taxon>Bacillati</taxon>
        <taxon>Actinomycetota</taxon>
        <taxon>Actinomycetes</taxon>
        <taxon>Micrococcales</taxon>
        <taxon>Promicromonosporaceae</taxon>
        <taxon>Krasilnikoviella</taxon>
    </lineage>
</organism>
<dbReference type="RefSeq" id="WP_176168850.1">
    <property type="nucleotide sequence ID" value="NZ_FUZQ01000004.1"/>
</dbReference>
<gene>
    <name evidence="1" type="ORF">SAMN04324258_2281</name>
</gene>
<keyword evidence="2" id="KW-1185">Reference proteome</keyword>
<dbReference type="EMBL" id="FUZQ01000004">
    <property type="protein sequence ID" value="SKC66021.1"/>
    <property type="molecule type" value="Genomic_DNA"/>
</dbReference>